<evidence type="ECO:0000313" key="2">
    <source>
        <dbReference type="EMBL" id="KAK8981538.1"/>
    </source>
</evidence>
<dbReference type="InterPro" id="IPR029005">
    <property type="entry name" value="LIM-bd/SEUSS"/>
</dbReference>
<dbReference type="Pfam" id="PF01803">
    <property type="entry name" value="LIM_bind"/>
    <property type="match status" value="1"/>
</dbReference>
<comment type="caution">
    <text evidence="2">The sequence shown here is derived from an EMBL/GenBank/DDBJ whole genome shotgun (WGS) entry which is preliminary data.</text>
</comment>
<evidence type="ECO:0008006" key="4">
    <source>
        <dbReference type="Google" id="ProtNLM"/>
    </source>
</evidence>
<dbReference type="EMBL" id="JBBPBN010000089">
    <property type="protein sequence ID" value="KAK8981538.1"/>
    <property type="molecule type" value="Genomic_DNA"/>
</dbReference>
<keyword evidence="3" id="KW-1185">Reference proteome</keyword>
<feature type="compositionally biased region" description="Polar residues" evidence="1">
    <location>
        <begin position="160"/>
        <end position="175"/>
    </location>
</feature>
<protein>
    <recommendedName>
        <fullName evidence="4">Transcriptional regulator SLK2</fullName>
    </recommendedName>
</protein>
<name>A0ABR2NZB2_9ROSI</name>
<sequence length="843" mass="91733">MPPMAPSRVAGGLTQSSSSSGIFFQGDGQSHDVLNSRLSSAYENSSNSIPGTGRPNLGLVSGDVNSALLNGVANSGPSVGASSLVTDANSAFSGGPHLQRSASFNTESYMRLPASPMSFSSNNISMSGSSAVDGSSVGQQGSHQDPIVQQMQHSQLLQQGASTATSLPASQTGQVSLPMGPRVPGSFMQDPNNLSQVQKKPQLDIKQEDILQQQVLQQLLQRQDSMQLQARNPQVQALFQQQRLRQQQQILQSMPPLQRAQLQQQQLQQQGMQQVAGMKRPIDGGVCARRLMQYLYHQRQRPPDNTFAYWRKFVAEYYSPRAKKRWCLSMYDNVGSHALGVFPQAAMDAWHCDICGSKSGRGFEATFEVLPRLNEIKFGSGVVDELLFLDLPRECRSPSGLMMLEYGKAVQESVYEQLRVVREGQLRIIFTQDLKILSWEFCARRHEELFPRRLVAPQVNQLLQVAQKCQSTISEGGSEGISQQDLQTNSNMVLTAGRQLVKSLELQSLNDLGFSKRYVRCLQIAEVVSSMKDLIDFCREHKAGPIDGLKNYRRHASAAKLQMQKMQQLANAQGLPTDRNTLNKLMALHPGINNPGSGQQMVGRGTLSGSAQAALALSNYQNMLSRQNSMNSNPISLNQEASSSFNNSNQSPSNFQGPAGVLSGSMQILLVSGLSSPHLPTQQQQQQQLTVSGNNLIQKNNPQLSQGNQVLQQQMMQQLYHEMSNNNTGVQQQQQQSLSRQNGNASVVRNGMGFGGNTTAPAAAATSNVSGSAAGPAPSRSNSFKGASNSDSSAAGGNAGFNQRAPDLPQSLHLQDDIVSDIAQEFLDNGFFNGELDDYGWKA</sequence>
<gene>
    <name evidence="2" type="ORF">V6N11_027951</name>
</gene>
<feature type="compositionally biased region" description="Low complexity" evidence="1">
    <location>
        <begin position="642"/>
        <end position="656"/>
    </location>
</feature>
<feature type="compositionally biased region" description="Polar residues" evidence="1">
    <location>
        <begin position="737"/>
        <end position="747"/>
    </location>
</feature>
<accession>A0ABR2NZB2</accession>
<dbReference type="Proteomes" id="UP001396334">
    <property type="component" value="Unassembled WGS sequence"/>
</dbReference>
<evidence type="ECO:0000256" key="1">
    <source>
        <dbReference type="SAM" id="MobiDB-lite"/>
    </source>
</evidence>
<dbReference type="PANTHER" id="PTHR10378">
    <property type="entry name" value="LIM DOMAIN-BINDING PROTEIN"/>
    <property type="match status" value="1"/>
</dbReference>
<feature type="compositionally biased region" description="Low complexity" evidence="1">
    <location>
        <begin position="149"/>
        <end position="159"/>
    </location>
</feature>
<feature type="compositionally biased region" description="Polar residues" evidence="1">
    <location>
        <begin position="627"/>
        <end position="641"/>
    </location>
</feature>
<feature type="region of interest" description="Disordered" evidence="1">
    <location>
        <begin position="727"/>
        <end position="809"/>
    </location>
</feature>
<feature type="region of interest" description="Disordered" evidence="1">
    <location>
        <begin position="627"/>
        <end position="659"/>
    </location>
</feature>
<evidence type="ECO:0000313" key="3">
    <source>
        <dbReference type="Proteomes" id="UP001396334"/>
    </source>
</evidence>
<feature type="compositionally biased region" description="Low complexity" evidence="1">
    <location>
        <begin position="758"/>
        <end position="796"/>
    </location>
</feature>
<feature type="region of interest" description="Disordered" evidence="1">
    <location>
        <begin position="125"/>
        <end position="182"/>
    </location>
</feature>
<reference evidence="2 3" key="1">
    <citation type="journal article" date="2024" name="G3 (Bethesda)">
        <title>Genome assembly of Hibiscus sabdariffa L. provides insights into metabolisms of medicinal natural products.</title>
        <authorList>
            <person name="Kim T."/>
        </authorList>
    </citation>
    <scope>NUCLEOTIDE SEQUENCE [LARGE SCALE GENOMIC DNA]</scope>
    <source>
        <strain evidence="2">TK-2024</strain>
        <tissue evidence="2">Old leaves</tissue>
    </source>
</reference>
<organism evidence="2 3">
    <name type="scientific">Hibiscus sabdariffa</name>
    <name type="common">roselle</name>
    <dbReference type="NCBI Taxonomy" id="183260"/>
    <lineage>
        <taxon>Eukaryota</taxon>
        <taxon>Viridiplantae</taxon>
        <taxon>Streptophyta</taxon>
        <taxon>Embryophyta</taxon>
        <taxon>Tracheophyta</taxon>
        <taxon>Spermatophyta</taxon>
        <taxon>Magnoliopsida</taxon>
        <taxon>eudicotyledons</taxon>
        <taxon>Gunneridae</taxon>
        <taxon>Pentapetalae</taxon>
        <taxon>rosids</taxon>
        <taxon>malvids</taxon>
        <taxon>Malvales</taxon>
        <taxon>Malvaceae</taxon>
        <taxon>Malvoideae</taxon>
        <taxon>Hibiscus</taxon>
    </lineage>
</organism>
<feature type="compositionally biased region" description="Low complexity" evidence="1">
    <location>
        <begin position="125"/>
        <end position="142"/>
    </location>
</feature>
<proteinExistence type="predicted"/>